<comment type="caution">
    <text evidence="1">The sequence shown here is derived from an EMBL/GenBank/DDBJ whole genome shotgun (WGS) entry which is preliminary data.</text>
</comment>
<proteinExistence type="predicted"/>
<sequence length="64" mass="7146">MMSFSCSLDSGALKAYGHRKPVQSRQSMETSVATTEGMMEQKCSFVQGILSEEFGFEMRSREAN</sequence>
<reference evidence="1 2" key="2">
    <citation type="journal article" date="2017" name="Front. Plant Sci.">
        <title>Gene Classification and Mining of Molecular Markers Useful in Red Clover (Trifolium pratense) Breeding.</title>
        <authorList>
            <person name="Istvanek J."/>
            <person name="Dluhosova J."/>
            <person name="Dluhos P."/>
            <person name="Patkova L."/>
            <person name="Nedelnik J."/>
            <person name="Repkova J."/>
        </authorList>
    </citation>
    <scope>NUCLEOTIDE SEQUENCE [LARGE SCALE GENOMIC DNA]</scope>
    <source>
        <strain evidence="2">cv. Tatra</strain>
        <tissue evidence="1">Young leaves</tissue>
    </source>
</reference>
<reference evidence="1 2" key="1">
    <citation type="journal article" date="2014" name="Am. J. Bot.">
        <title>Genome assembly and annotation for red clover (Trifolium pratense; Fabaceae).</title>
        <authorList>
            <person name="Istvanek J."/>
            <person name="Jaros M."/>
            <person name="Krenek A."/>
            <person name="Repkova J."/>
        </authorList>
    </citation>
    <scope>NUCLEOTIDE SEQUENCE [LARGE SCALE GENOMIC DNA]</scope>
    <source>
        <strain evidence="2">cv. Tatra</strain>
        <tissue evidence="1">Young leaves</tissue>
    </source>
</reference>
<protein>
    <submittedName>
        <fullName evidence="1">Uncharacterized protein</fullName>
    </submittedName>
</protein>
<dbReference type="EMBL" id="ASHM01010277">
    <property type="protein sequence ID" value="PNX92103.1"/>
    <property type="molecule type" value="Genomic_DNA"/>
</dbReference>
<organism evidence="1 2">
    <name type="scientific">Trifolium pratense</name>
    <name type="common">Red clover</name>
    <dbReference type="NCBI Taxonomy" id="57577"/>
    <lineage>
        <taxon>Eukaryota</taxon>
        <taxon>Viridiplantae</taxon>
        <taxon>Streptophyta</taxon>
        <taxon>Embryophyta</taxon>
        <taxon>Tracheophyta</taxon>
        <taxon>Spermatophyta</taxon>
        <taxon>Magnoliopsida</taxon>
        <taxon>eudicotyledons</taxon>
        <taxon>Gunneridae</taxon>
        <taxon>Pentapetalae</taxon>
        <taxon>rosids</taxon>
        <taxon>fabids</taxon>
        <taxon>Fabales</taxon>
        <taxon>Fabaceae</taxon>
        <taxon>Papilionoideae</taxon>
        <taxon>50 kb inversion clade</taxon>
        <taxon>NPAAA clade</taxon>
        <taxon>Hologalegina</taxon>
        <taxon>IRL clade</taxon>
        <taxon>Trifolieae</taxon>
        <taxon>Trifolium</taxon>
    </lineage>
</organism>
<evidence type="ECO:0000313" key="2">
    <source>
        <dbReference type="Proteomes" id="UP000236291"/>
    </source>
</evidence>
<accession>A0A2K3MMR4</accession>
<name>A0A2K3MMR4_TRIPR</name>
<dbReference type="Proteomes" id="UP000236291">
    <property type="component" value="Unassembled WGS sequence"/>
</dbReference>
<evidence type="ECO:0000313" key="1">
    <source>
        <dbReference type="EMBL" id="PNX92103.1"/>
    </source>
</evidence>
<gene>
    <name evidence="1" type="ORF">L195_g015235</name>
</gene>
<dbReference type="AlphaFoldDB" id="A0A2K3MMR4"/>